<protein>
    <submittedName>
        <fullName evidence="1">Uncharacterized protein</fullName>
    </submittedName>
</protein>
<name>A0A8S5V982_9CAUD</name>
<dbReference type="EMBL" id="BK016224">
    <property type="protein sequence ID" value="DAG03203.1"/>
    <property type="molecule type" value="Genomic_DNA"/>
</dbReference>
<sequence>MYSHIFCICFVEYPHNITHKCVCQHIFGKICVDFHNSLCYCVFKGGVLYE</sequence>
<organism evidence="1">
    <name type="scientific">Caudovirales sp. ctCpR1</name>
    <dbReference type="NCBI Taxonomy" id="2825760"/>
    <lineage>
        <taxon>Viruses</taxon>
        <taxon>Duplodnaviria</taxon>
        <taxon>Heunggongvirae</taxon>
        <taxon>Uroviricota</taxon>
        <taxon>Caudoviricetes</taxon>
    </lineage>
</organism>
<proteinExistence type="predicted"/>
<reference evidence="1" key="1">
    <citation type="journal article" date="2021" name="Proc. Natl. Acad. Sci. U.S.A.">
        <title>A Catalog of Tens of Thousands of Viruses from Human Metagenomes Reveals Hidden Associations with Chronic Diseases.</title>
        <authorList>
            <person name="Tisza M.J."/>
            <person name="Buck C.B."/>
        </authorList>
    </citation>
    <scope>NUCLEOTIDE SEQUENCE</scope>
    <source>
        <strain evidence="1">CtCpR1</strain>
    </source>
</reference>
<evidence type="ECO:0000313" key="1">
    <source>
        <dbReference type="EMBL" id="DAG03203.1"/>
    </source>
</evidence>
<accession>A0A8S5V982</accession>